<feature type="region of interest" description="Disordered" evidence="1">
    <location>
        <begin position="593"/>
        <end position="710"/>
    </location>
</feature>
<feature type="compositionally biased region" description="Basic and acidic residues" evidence="1">
    <location>
        <begin position="1109"/>
        <end position="1118"/>
    </location>
</feature>
<dbReference type="PANTHER" id="PTHR47385:SF14">
    <property type="entry name" value="TRANSGELIN"/>
    <property type="match status" value="1"/>
</dbReference>
<dbReference type="Gene3D" id="1.10.418.10">
    <property type="entry name" value="Calponin-like domain"/>
    <property type="match status" value="1"/>
</dbReference>
<reference evidence="3" key="1">
    <citation type="journal article" date="2020" name="Stud. Mycol.">
        <title>101 Dothideomycetes genomes: a test case for predicting lifestyles and emergence of pathogens.</title>
        <authorList>
            <person name="Haridas S."/>
            <person name="Albert R."/>
            <person name="Binder M."/>
            <person name="Bloem J."/>
            <person name="Labutti K."/>
            <person name="Salamov A."/>
            <person name="Andreopoulos B."/>
            <person name="Baker S."/>
            <person name="Barry K."/>
            <person name="Bills G."/>
            <person name="Bluhm B."/>
            <person name="Cannon C."/>
            <person name="Castanera R."/>
            <person name="Culley D."/>
            <person name="Daum C."/>
            <person name="Ezra D."/>
            <person name="Gonzalez J."/>
            <person name="Henrissat B."/>
            <person name="Kuo A."/>
            <person name="Liang C."/>
            <person name="Lipzen A."/>
            <person name="Lutzoni F."/>
            <person name="Magnuson J."/>
            <person name="Mondo S."/>
            <person name="Nolan M."/>
            <person name="Ohm R."/>
            <person name="Pangilinan J."/>
            <person name="Park H.-J."/>
            <person name="Ramirez L."/>
            <person name="Alfaro M."/>
            <person name="Sun H."/>
            <person name="Tritt A."/>
            <person name="Yoshinaga Y."/>
            <person name="Zwiers L.-H."/>
            <person name="Turgeon B."/>
            <person name="Goodwin S."/>
            <person name="Spatafora J."/>
            <person name="Crous P."/>
            <person name="Grigoriev I."/>
        </authorList>
    </citation>
    <scope>NUCLEOTIDE SEQUENCE</scope>
    <source>
        <strain evidence="3">ATCC 16933</strain>
    </source>
</reference>
<feature type="compositionally biased region" description="Polar residues" evidence="1">
    <location>
        <begin position="869"/>
        <end position="883"/>
    </location>
</feature>
<feature type="compositionally biased region" description="Polar residues" evidence="1">
    <location>
        <begin position="1061"/>
        <end position="1078"/>
    </location>
</feature>
<feature type="compositionally biased region" description="Basic and acidic residues" evidence="1">
    <location>
        <begin position="970"/>
        <end position="993"/>
    </location>
</feature>
<feature type="compositionally biased region" description="Low complexity" evidence="1">
    <location>
        <begin position="1199"/>
        <end position="1209"/>
    </location>
</feature>
<dbReference type="AlphaFoldDB" id="A0A6A6P440"/>
<gene>
    <name evidence="3" type="ORF">BDY21DRAFT_410637</name>
</gene>
<evidence type="ECO:0000313" key="4">
    <source>
        <dbReference type="Proteomes" id="UP000799766"/>
    </source>
</evidence>
<feature type="compositionally biased region" description="Basic and acidic residues" evidence="1">
    <location>
        <begin position="751"/>
        <end position="850"/>
    </location>
</feature>
<evidence type="ECO:0000313" key="3">
    <source>
        <dbReference type="EMBL" id="KAF2458557.1"/>
    </source>
</evidence>
<feature type="compositionally biased region" description="Pro residues" evidence="1">
    <location>
        <begin position="1019"/>
        <end position="1028"/>
    </location>
</feature>
<feature type="compositionally biased region" description="Low complexity" evidence="1">
    <location>
        <begin position="612"/>
        <end position="621"/>
    </location>
</feature>
<dbReference type="GO" id="GO:0051015">
    <property type="term" value="F:actin filament binding"/>
    <property type="evidence" value="ECO:0007669"/>
    <property type="project" value="TreeGrafter"/>
</dbReference>
<dbReference type="PANTHER" id="PTHR47385">
    <property type="entry name" value="CALPONIN"/>
    <property type="match status" value="1"/>
</dbReference>
<dbReference type="GO" id="GO:0007015">
    <property type="term" value="P:actin filament organization"/>
    <property type="evidence" value="ECO:0007669"/>
    <property type="project" value="TreeGrafter"/>
</dbReference>
<dbReference type="PROSITE" id="PS50021">
    <property type="entry name" value="CH"/>
    <property type="match status" value="1"/>
</dbReference>
<dbReference type="InterPro" id="IPR036872">
    <property type="entry name" value="CH_dom_sf"/>
</dbReference>
<name>A0A6A6P440_9PEZI</name>
<feature type="compositionally biased region" description="Basic residues" evidence="1">
    <location>
        <begin position="940"/>
        <end position="952"/>
    </location>
</feature>
<feature type="compositionally biased region" description="Low complexity" evidence="1">
    <location>
        <begin position="645"/>
        <end position="657"/>
    </location>
</feature>
<dbReference type="InterPro" id="IPR003096">
    <property type="entry name" value="SM22_calponin"/>
</dbReference>
<dbReference type="Pfam" id="PF00307">
    <property type="entry name" value="CH"/>
    <property type="match status" value="1"/>
</dbReference>
<dbReference type="OrthoDB" id="21595at2759"/>
<feature type="region of interest" description="Disordered" evidence="1">
    <location>
        <begin position="723"/>
        <end position="1209"/>
    </location>
</feature>
<dbReference type="EMBL" id="MU001677">
    <property type="protein sequence ID" value="KAF2458557.1"/>
    <property type="molecule type" value="Genomic_DNA"/>
</dbReference>
<accession>A0A6A6P440</accession>
<feature type="compositionally biased region" description="Basic and acidic residues" evidence="1">
    <location>
        <begin position="902"/>
        <end position="939"/>
    </location>
</feature>
<dbReference type="SMART" id="SM00033">
    <property type="entry name" value="CH"/>
    <property type="match status" value="1"/>
</dbReference>
<dbReference type="InterPro" id="IPR050606">
    <property type="entry name" value="Calponin-like"/>
</dbReference>
<organism evidence="3 4">
    <name type="scientific">Lineolata rhizophorae</name>
    <dbReference type="NCBI Taxonomy" id="578093"/>
    <lineage>
        <taxon>Eukaryota</taxon>
        <taxon>Fungi</taxon>
        <taxon>Dikarya</taxon>
        <taxon>Ascomycota</taxon>
        <taxon>Pezizomycotina</taxon>
        <taxon>Dothideomycetes</taxon>
        <taxon>Dothideomycetes incertae sedis</taxon>
        <taxon>Lineolatales</taxon>
        <taxon>Lineolataceae</taxon>
        <taxon>Lineolata</taxon>
    </lineage>
</organism>
<evidence type="ECO:0000259" key="2">
    <source>
        <dbReference type="PROSITE" id="PS50021"/>
    </source>
</evidence>
<dbReference type="SUPFAM" id="SSF47576">
    <property type="entry name" value="Calponin-homology domain, CH-domain"/>
    <property type="match status" value="1"/>
</dbReference>
<protein>
    <recommendedName>
        <fullName evidence="2">Calponin-homology (CH) domain-containing protein</fullName>
    </recommendedName>
</protein>
<proteinExistence type="predicted"/>
<dbReference type="PRINTS" id="PR00888">
    <property type="entry name" value="SM22CALPONIN"/>
</dbReference>
<dbReference type="Proteomes" id="UP000799766">
    <property type="component" value="Unassembled WGS sequence"/>
</dbReference>
<feature type="domain" description="Calponin-homology (CH)" evidence="2">
    <location>
        <begin position="481"/>
        <end position="587"/>
    </location>
</feature>
<sequence>MAQLGGTFDMDPQTFEEHLDTAPWYFPERIPDHLPRLPSIARREQYVRVQFVAAQTYHPRAEAGFPSNFIWSDESRAAIVRVAGKLTPRKRSSSTKEFEKVILARNSATIWIGGPNLGASWNDSAKGDCDEPEYRQLSGRAKFMNDEGKLFPRSSPRASFQFCLEQDPALVARSAKDPFVLLRDLMRIIASEWNVPLKYIERELGTIEVYSEKGSPSLDELQSQLKDLFMLRRRTELYQLMIAETRSLCEHRGQEGWPREPDNNARCPIVSAIVADFSEVERLAERNVQRIARNEKVLGDELAVEQVRQDASKGDTLTFLIYATISFRQQQRRIEGESVAQTFRRQAWSQERYSQRCLEEGEMDCWIRHSIPVRFKASSPVPRSLHVSGGMLRHIGPYVAPAASVHGPGLETRARAADVCSSTIQASAHLPSPAIPHASRSRTLSLSPATSRTVSAVAPAMASVSSLDQDMRKLRMSRYTPAAANEARAWIEAVLGEPLPSGDLLEALRDGTVLCRLVNLAVPPPGVKFKKSPMPFIQMENISHFLRACEQPPLNMPAHDRFLTVDLYEAKDPAQVLQCLGAFSRLANNLSPSKFPSTIGPKRGGALSPSATGSESGSQSTLGGGGGLGRGGFTSPTGFGRSRGTSAASQTSSSTATFNPAKPPPSTRAMSPVRTGGSGSSKTSREGGGGARSPPGAITSWSKKSDEGVTSPAWNIHQYGYMGGANQGTQGVAFGARRQITSASPHVPSLAERERKRREAEAEAERQRAEAEEAEQRRRAEREAAEEQEKLAEERRWEEETKRHREEEKRRVEAQKQEWAEQERRWREEEEARLREEREAEERIKRETLRRDKRATSTGDSRLRGQLLSEYQAQQDKQSPPTASSKPRSRRGSRPTGEDEDAHSARIRELERQLQDAKERERQYELEREERLRHGEQRREKNRTRSRSRSHPAKPQPPQPAVERAPSPSRDSDVSWAGDEREYLRQQWSEHRTRNAGGASLGGSSRPLPDPRTAAQTPPSLPSRPLPEPTAVKSPPSPSRPLPNPQDYASSPSAHKAVVNDATTSTSTRPLPTNPNSNRADRYLSSHPAPLAPKPTSHFPSELGLTSTSERDAEDARRAAAQKQTKAQGWAAKSVVEREMEREREMQREWEERQREIREAQRDTAQGSGPGQSWDVHQYGFMGGDSQNKGGQGIGFGGRRQIIGPRPRP</sequence>
<dbReference type="CDD" id="cd21210">
    <property type="entry name" value="CH_SCP1-like"/>
    <property type="match status" value="1"/>
</dbReference>
<evidence type="ECO:0000256" key="1">
    <source>
        <dbReference type="SAM" id="MobiDB-lite"/>
    </source>
</evidence>
<feature type="compositionally biased region" description="Low complexity" evidence="1">
    <location>
        <begin position="1119"/>
        <end position="1133"/>
    </location>
</feature>
<feature type="compositionally biased region" description="Basic and acidic residues" evidence="1">
    <location>
        <begin position="1135"/>
        <end position="1162"/>
    </location>
</feature>
<feature type="compositionally biased region" description="Gly residues" evidence="1">
    <location>
        <begin position="622"/>
        <end position="632"/>
    </location>
</feature>
<dbReference type="GO" id="GO:0015629">
    <property type="term" value="C:actin cytoskeleton"/>
    <property type="evidence" value="ECO:0007669"/>
    <property type="project" value="TreeGrafter"/>
</dbReference>
<feature type="compositionally biased region" description="Pro residues" evidence="1">
    <location>
        <begin position="1035"/>
        <end position="1044"/>
    </location>
</feature>
<dbReference type="InterPro" id="IPR001715">
    <property type="entry name" value="CH_dom"/>
</dbReference>
<keyword evidence="4" id="KW-1185">Reference proteome</keyword>